<organism evidence="1 2">
    <name type="scientific">Daphnia magna</name>
    <dbReference type="NCBI Taxonomy" id="35525"/>
    <lineage>
        <taxon>Eukaryota</taxon>
        <taxon>Metazoa</taxon>
        <taxon>Ecdysozoa</taxon>
        <taxon>Arthropoda</taxon>
        <taxon>Crustacea</taxon>
        <taxon>Branchiopoda</taxon>
        <taxon>Diplostraca</taxon>
        <taxon>Cladocera</taxon>
        <taxon>Anomopoda</taxon>
        <taxon>Daphniidae</taxon>
        <taxon>Daphnia</taxon>
    </lineage>
</organism>
<comment type="caution">
    <text evidence="1">The sequence shown here is derived from an EMBL/GenBank/DDBJ whole genome shotgun (WGS) entry which is preliminary data.</text>
</comment>
<name>A0ABR0A354_9CRUS</name>
<keyword evidence="2" id="KW-1185">Reference proteome</keyword>
<proteinExistence type="predicted"/>
<reference evidence="1 2" key="1">
    <citation type="journal article" date="2023" name="Nucleic Acids Res.">
        <title>The hologenome of Daphnia magna reveals possible DNA methylation and microbiome-mediated evolution of the host genome.</title>
        <authorList>
            <person name="Chaturvedi A."/>
            <person name="Li X."/>
            <person name="Dhandapani V."/>
            <person name="Marshall H."/>
            <person name="Kissane S."/>
            <person name="Cuenca-Cambronero M."/>
            <person name="Asole G."/>
            <person name="Calvet F."/>
            <person name="Ruiz-Romero M."/>
            <person name="Marangio P."/>
            <person name="Guigo R."/>
            <person name="Rago D."/>
            <person name="Mirbahai L."/>
            <person name="Eastwood N."/>
            <person name="Colbourne J.K."/>
            <person name="Zhou J."/>
            <person name="Mallon E."/>
            <person name="Orsini L."/>
        </authorList>
    </citation>
    <scope>NUCLEOTIDE SEQUENCE [LARGE SCALE GENOMIC DNA]</scope>
    <source>
        <strain evidence="1">LRV0_1</strain>
    </source>
</reference>
<evidence type="ECO:0000313" key="1">
    <source>
        <dbReference type="EMBL" id="KAK4019579.1"/>
    </source>
</evidence>
<dbReference type="EMBL" id="JAOYFB010000036">
    <property type="protein sequence ID" value="KAK4019579.1"/>
    <property type="molecule type" value="Genomic_DNA"/>
</dbReference>
<sequence>MQKKLQGPNRQEGSLMTSSKHFYLQLDSLTRITITRYVGIPISMDIHYLVVCLIGRHRFVSNRPVLLEYNPDANFVAGMKYSRGF</sequence>
<gene>
    <name evidence="1" type="ORF">OUZ56_001594</name>
</gene>
<protein>
    <submittedName>
        <fullName evidence="1">Uncharacterized protein</fullName>
    </submittedName>
</protein>
<accession>A0ABR0A354</accession>
<dbReference type="Proteomes" id="UP001234178">
    <property type="component" value="Unassembled WGS sequence"/>
</dbReference>
<evidence type="ECO:0000313" key="2">
    <source>
        <dbReference type="Proteomes" id="UP001234178"/>
    </source>
</evidence>